<dbReference type="AlphaFoldDB" id="A0A9P6F728"/>
<organism evidence="1 2">
    <name type="scientific">Mortierella hygrophila</name>
    <dbReference type="NCBI Taxonomy" id="979708"/>
    <lineage>
        <taxon>Eukaryota</taxon>
        <taxon>Fungi</taxon>
        <taxon>Fungi incertae sedis</taxon>
        <taxon>Mucoromycota</taxon>
        <taxon>Mortierellomycotina</taxon>
        <taxon>Mortierellomycetes</taxon>
        <taxon>Mortierellales</taxon>
        <taxon>Mortierellaceae</taxon>
        <taxon>Mortierella</taxon>
    </lineage>
</organism>
<dbReference type="InterPro" id="IPR050827">
    <property type="entry name" value="CRP1_MDG1_kinase"/>
</dbReference>
<dbReference type="PANTHER" id="PTHR10343:SF84">
    <property type="entry name" value="5'-AMP-ACTIVATED PROTEIN KINASE SUBUNIT BETA-1"/>
    <property type="match status" value="1"/>
</dbReference>
<dbReference type="Gene3D" id="2.60.40.10">
    <property type="entry name" value="Immunoglobulins"/>
    <property type="match status" value="1"/>
</dbReference>
<accession>A0A9P6F728</accession>
<protein>
    <recommendedName>
        <fullName evidence="3">AMP-activated protein kinase glycogen-binding domain-containing protein</fullName>
    </recommendedName>
</protein>
<evidence type="ECO:0000313" key="2">
    <source>
        <dbReference type="Proteomes" id="UP000723463"/>
    </source>
</evidence>
<dbReference type="Proteomes" id="UP000723463">
    <property type="component" value="Unassembled WGS sequence"/>
</dbReference>
<evidence type="ECO:0008006" key="3">
    <source>
        <dbReference type="Google" id="ProtNLM"/>
    </source>
</evidence>
<dbReference type="InterPro" id="IPR013783">
    <property type="entry name" value="Ig-like_fold"/>
</dbReference>
<dbReference type="CDD" id="cd02859">
    <property type="entry name" value="E_set_AMPKbeta_like_N"/>
    <property type="match status" value="1"/>
</dbReference>
<name>A0A9P6F728_9FUNG</name>
<keyword evidence="2" id="KW-1185">Reference proteome</keyword>
<evidence type="ECO:0000313" key="1">
    <source>
        <dbReference type="EMBL" id="KAF9543244.1"/>
    </source>
</evidence>
<dbReference type="EMBL" id="JAAAXW010000118">
    <property type="protein sequence ID" value="KAF9543244.1"/>
    <property type="molecule type" value="Genomic_DNA"/>
</dbReference>
<comment type="caution">
    <text evidence="1">The sequence shown here is derived from an EMBL/GenBank/DDBJ whole genome shotgun (WGS) entry which is preliminary data.</text>
</comment>
<dbReference type="PANTHER" id="PTHR10343">
    <property type="entry name" value="5'-AMP-ACTIVATED PROTEIN KINASE , BETA SUBUNIT"/>
    <property type="match status" value="1"/>
</dbReference>
<sequence>MTLCSALTFSTEPNDDIIPEHCSTVVFKGSSNSPLPKRDYYYKSSQSNYYSTRATTKSGTGALVKSSSLDSSATLTSSTPSSSIALQRYADPREYPSTTSCIRISLNPKASFRFLRLRFFRKQNEGGANNNSSYHHNLHNNGVPPRTIPVLFTFPFPSYDEYFPSMVQVTGSFDDWQRDTPLLIRNEQEGRFEAKILVDLERLPEVYQEEEGYTSVGGDGGAVAAESDAAGGELSTVAKLRRKLIYKFVLDGHQWVTDAGQSLERDHEGNLNNIQFLENVAADGRQVEQMKCEVTRDVAEEVMKALEAKEAPVNVAVGQSVMMMRDGAIDKLSPAGEISTVANCVVDTKISRKTKQRRLSTSMACIEAEDDKRERDGDYGVAILQGEPMTVSITTMTSLTFFGDHRNAAIERSMMMMRTLVDTMIHNDDDNSDGDTASRLCGAGCSPNLGTTTALDDDVGVVKQEKDDRVLEED</sequence>
<gene>
    <name evidence="1" type="ORF">EC957_001041</name>
</gene>
<proteinExistence type="predicted"/>
<reference evidence="1" key="1">
    <citation type="journal article" date="2020" name="Fungal Divers.">
        <title>Resolving the Mortierellaceae phylogeny through synthesis of multi-gene phylogenetics and phylogenomics.</title>
        <authorList>
            <person name="Vandepol N."/>
            <person name="Liber J."/>
            <person name="Desiro A."/>
            <person name="Na H."/>
            <person name="Kennedy M."/>
            <person name="Barry K."/>
            <person name="Grigoriev I.V."/>
            <person name="Miller A.N."/>
            <person name="O'Donnell K."/>
            <person name="Stajich J.E."/>
            <person name="Bonito G."/>
        </authorList>
    </citation>
    <scope>NUCLEOTIDE SEQUENCE</scope>
    <source>
        <strain evidence="1">NRRL 2591</strain>
    </source>
</reference>